<keyword evidence="9" id="KW-0812">Transmembrane</keyword>
<dbReference type="SMR" id="A0A0R0H539"/>
<dbReference type="GO" id="GO:0007165">
    <property type="term" value="P:signal transduction"/>
    <property type="evidence" value="ECO:0000318"/>
    <property type="project" value="GO_Central"/>
</dbReference>
<dbReference type="PROSITE" id="PS00108">
    <property type="entry name" value="PROTEIN_KINASE_ST"/>
    <property type="match status" value="1"/>
</dbReference>
<reference evidence="12" key="3">
    <citation type="submission" date="2018-07" db="EMBL/GenBank/DDBJ databases">
        <title>WGS assembly of Glycine max.</title>
        <authorList>
            <person name="Schmutz J."/>
            <person name="Cannon S."/>
            <person name="Schlueter J."/>
            <person name="Ma J."/>
            <person name="Mitros T."/>
            <person name="Nelson W."/>
            <person name="Hyten D."/>
            <person name="Song Q."/>
            <person name="Thelen J."/>
            <person name="Cheng J."/>
            <person name="Xu D."/>
            <person name="Hellsten U."/>
            <person name="May G."/>
            <person name="Yu Y."/>
            <person name="Sakurai T."/>
            <person name="Umezawa T."/>
            <person name="Bhattacharyya M."/>
            <person name="Sandhu D."/>
            <person name="Valliyodan B."/>
            <person name="Lindquist E."/>
            <person name="Peto M."/>
            <person name="Grant D."/>
            <person name="Shu S."/>
            <person name="Goodstein D."/>
            <person name="Barry K."/>
            <person name="Futrell-Griggs M."/>
            <person name="Abernathy B."/>
            <person name="Du J."/>
            <person name="Tian Z."/>
            <person name="Zhu L."/>
            <person name="Gill N."/>
            <person name="Joshi T."/>
            <person name="Libault M."/>
            <person name="Sethuraman A."/>
            <person name="Zhang X."/>
            <person name="Shinozaki K."/>
            <person name="Nguyen H."/>
            <person name="Wing R."/>
            <person name="Cregan P."/>
            <person name="Specht J."/>
            <person name="Grimwood J."/>
            <person name="Rokhsar D."/>
            <person name="Stacey G."/>
            <person name="Shoemaker R."/>
            <person name="Jackson S."/>
        </authorList>
    </citation>
    <scope>NUCLEOTIDE SEQUENCE</scope>
    <source>
        <tissue evidence="12">Callus</tissue>
    </source>
</reference>
<dbReference type="Gene3D" id="3.50.4.10">
    <property type="entry name" value="Hepatocyte Growth Factor"/>
    <property type="match status" value="1"/>
</dbReference>
<evidence type="ECO:0000256" key="8">
    <source>
        <dbReference type="ARBA" id="ARBA00048679"/>
    </source>
</evidence>
<dbReference type="EnsemblPlants" id="KRH25980">
    <property type="protein sequence ID" value="KRH25980"/>
    <property type="gene ID" value="GLYMA_12G143300"/>
</dbReference>
<dbReference type="PANTHER" id="PTHR27002:SF1069">
    <property type="entry name" value="NON-SPECIFIC SERINE_THREONINE PROTEIN KINASE"/>
    <property type="match status" value="1"/>
</dbReference>
<evidence type="ECO:0000256" key="5">
    <source>
        <dbReference type="ARBA" id="ARBA00022777"/>
    </source>
</evidence>
<dbReference type="GO" id="GO:0004674">
    <property type="term" value="F:protein serine/threonine kinase activity"/>
    <property type="evidence" value="ECO:0000318"/>
    <property type="project" value="GO_Central"/>
</dbReference>
<feature type="transmembrane region" description="Helical" evidence="9">
    <location>
        <begin position="188"/>
        <end position="210"/>
    </location>
</feature>
<evidence type="ECO:0000256" key="2">
    <source>
        <dbReference type="ARBA" id="ARBA00022527"/>
    </source>
</evidence>
<evidence type="ECO:0000256" key="6">
    <source>
        <dbReference type="ARBA" id="ARBA00022840"/>
    </source>
</evidence>
<dbReference type="InterPro" id="IPR008271">
    <property type="entry name" value="Ser/Thr_kinase_AS"/>
</dbReference>
<protein>
    <recommendedName>
        <fullName evidence="1">non-specific serine/threonine protein kinase</fullName>
        <ecNumber evidence="1">2.7.11.1</ecNumber>
    </recommendedName>
</protein>
<evidence type="ECO:0000259" key="10">
    <source>
        <dbReference type="PROSITE" id="PS50011"/>
    </source>
</evidence>
<dbReference type="PANTHER" id="PTHR27002">
    <property type="entry name" value="RECEPTOR-LIKE SERINE/THREONINE-PROTEIN KINASE SD1-8"/>
    <property type="match status" value="1"/>
</dbReference>
<dbReference type="Pfam" id="PF00069">
    <property type="entry name" value="Pkinase"/>
    <property type="match status" value="1"/>
</dbReference>
<name>A0A0R0H539_SOYBN</name>
<keyword evidence="6" id="KW-0067">ATP-binding</keyword>
<dbReference type="SMART" id="SM00220">
    <property type="entry name" value="S_TKc"/>
    <property type="match status" value="1"/>
</dbReference>
<gene>
    <name evidence="12" type="ORF">GLYMA_12G143300</name>
</gene>
<keyword evidence="4" id="KW-0547">Nucleotide-binding</keyword>
<keyword evidence="9" id="KW-1133">Transmembrane helix</keyword>
<keyword evidence="3" id="KW-0808">Transferase</keyword>
<feature type="domain" description="Apple" evidence="11">
    <location>
        <begin position="90"/>
        <end position="172"/>
    </location>
</feature>
<reference evidence="13" key="2">
    <citation type="submission" date="2018-02" db="UniProtKB">
        <authorList>
            <consortium name="EnsemblPlants"/>
        </authorList>
    </citation>
    <scope>IDENTIFICATION</scope>
    <source>
        <strain evidence="13">Williams 82</strain>
    </source>
</reference>
<keyword evidence="5" id="KW-0418">Kinase</keyword>
<dbReference type="Proteomes" id="UP000008827">
    <property type="component" value="Chromosome 12"/>
</dbReference>
<dbReference type="Gramene" id="KRH25980">
    <property type="protein sequence ID" value="KRH25980"/>
    <property type="gene ID" value="GLYMA_12G143300"/>
</dbReference>
<proteinExistence type="predicted"/>
<evidence type="ECO:0000256" key="3">
    <source>
        <dbReference type="ARBA" id="ARBA00022679"/>
    </source>
</evidence>
<dbReference type="EC" id="2.7.11.1" evidence="1"/>
<dbReference type="InterPro" id="IPR011009">
    <property type="entry name" value="Kinase-like_dom_sf"/>
</dbReference>
<dbReference type="GO" id="GO:0005886">
    <property type="term" value="C:plasma membrane"/>
    <property type="evidence" value="ECO:0000318"/>
    <property type="project" value="GO_Central"/>
</dbReference>
<dbReference type="GO" id="GO:0005524">
    <property type="term" value="F:ATP binding"/>
    <property type="evidence" value="ECO:0007669"/>
    <property type="project" value="UniProtKB-KW"/>
</dbReference>
<dbReference type="Gene3D" id="1.10.510.10">
    <property type="entry name" value="Transferase(Phosphotransferase) domain 1"/>
    <property type="match status" value="2"/>
</dbReference>
<evidence type="ECO:0000256" key="1">
    <source>
        <dbReference type="ARBA" id="ARBA00012513"/>
    </source>
</evidence>
<dbReference type="InterPro" id="IPR000719">
    <property type="entry name" value="Prot_kinase_dom"/>
</dbReference>
<dbReference type="PROSITE" id="PS50011">
    <property type="entry name" value="PROTEIN_KINASE_DOM"/>
    <property type="match status" value="1"/>
</dbReference>
<dbReference type="GO" id="GO:0006955">
    <property type="term" value="P:immune response"/>
    <property type="evidence" value="ECO:0000318"/>
    <property type="project" value="GO_Central"/>
</dbReference>
<dbReference type="InParanoid" id="A0A0R0H539"/>
<sequence length="448" mass="50348">MKLGWNLETGLERTLSSWKSVDDPTEGEYIVKMGLRGYPQIMNFKGPNLESRVGSWNGLSVVGYPGPVLATPQKFEINEKEVYYEFEVLARSVFIILALYTNLKLPDTSLSGYSKTMNLENCQKSCLNNCSCTAYTNLDICDGGSGCLLWFNTLVDMSKFSQWGQDLYIRVPASKLDNVDHGNIKKKIGGITTAATIFGLIITSICILIIKNSAEIKRNSLDWQKCFNIVSGIARGLLYLHQDSRLRIIHRDLKTSNILLDANLDPKILDLGLTRSILGDQVEANTNRVAGTYHGVIVQEIVTGKKNKEFSDSEHYSYLLRHARKLWTEERELGLLDELLGKQCSVFEVTPCIQVSLLCVQQRPKDRPDMSLVVLLLNGEKLLPKPKTPGFYTETDVTSEAKSSSVNHMLCSVNELYITILDAKKETEARKCQGFTFKCGIYQLFEHS</sequence>
<dbReference type="SMART" id="SM00473">
    <property type="entry name" value="PAN_AP"/>
    <property type="match status" value="1"/>
</dbReference>
<evidence type="ECO:0000313" key="13">
    <source>
        <dbReference type="EnsemblPlants" id="KRH25980"/>
    </source>
</evidence>
<dbReference type="CDD" id="cd01098">
    <property type="entry name" value="PAN_AP_plant"/>
    <property type="match status" value="1"/>
</dbReference>
<dbReference type="AlphaFoldDB" id="A0A0R0H539"/>
<keyword evidence="2" id="KW-0723">Serine/threonine-protein kinase</keyword>
<dbReference type="Pfam" id="PF11883">
    <property type="entry name" value="DUF3403"/>
    <property type="match status" value="1"/>
</dbReference>
<dbReference type="OMA" id="MNPSAIF"/>
<keyword evidence="9" id="KW-0472">Membrane</keyword>
<organism evidence="12">
    <name type="scientific">Glycine max</name>
    <name type="common">Soybean</name>
    <name type="synonym">Glycine hispida</name>
    <dbReference type="NCBI Taxonomy" id="3847"/>
    <lineage>
        <taxon>Eukaryota</taxon>
        <taxon>Viridiplantae</taxon>
        <taxon>Streptophyta</taxon>
        <taxon>Embryophyta</taxon>
        <taxon>Tracheophyta</taxon>
        <taxon>Spermatophyta</taxon>
        <taxon>Magnoliopsida</taxon>
        <taxon>eudicotyledons</taxon>
        <taxon>Gunneridae</taxon>
        <taxon>Pentapetalae</taxon>
        <taxon>rosids</taxon>
        <taxon>fabids</taxon>
        <taxon>Fabales</taxon>
        <taxon>Fabaceae</taxon>
        <taxon>Papilionoideae</taxon>
        <taxon>50 kb inversion clade</taxon>
        <taxon>NPAAA clade</taxon>
        <taxon>indigoferoid/millettioid clade</taxon>
        <taxon>Phaseoleae</taxon>
        <taxon>Glycine</taxon>
        <taxon>Glycine subgen. Soja</taxon>
    </lineage>
</organism>
<evidence type="ECO:0000256" key="7">
    <source>
        <dbReference type="ARBA" id="ARBA00047899"/>
    </source>
</evidence>
<dbReference type="InterPro" id="IPR021820">
    <property type="entry name" value="S-locus_recpt_kinase_C"/>
</dbReference>
<reference evidence="12 13" key="1">
    <citation type="journal article" date="2010" name="Nature">
        <title>Genome sequence of the palaeopolyploid soybean.</title>
        <authorList>
            <person name="Schmutz J."/>
            <person name="Cannon S.B."/>
            <person name="Schlueter J."/>
            <person name="Ma J."/>
            <person name="Mitros T."/>
            <person name="Nelson W."/>
            <person name="Hyten D.L."/>
            <person name="Song Q."/>
            <person name="Thelen J.J."/>
            <person name="Cheng J."/>
            <person name="Xu D."/>
            <person name="Hellsten U."/>
            <person name="May G.D."/>
            <person name="Yu Y."/>
            <person name="Sakurai T."/>
            <person name="Umezawa T."/>
            <person name="Bhattacharyya M.K."/>
            <person name="Sandhu D."/>
            <person name="Valliyodan B."/>
            <person name="Lindquist E."/>
            <person name="Peto M."/>
            <person name="Grant D."/>
            <person name="Shu S."/>
            <person name="Goodstein D."/>
            <person name="Barry K."/>
            <person name="Futrell-Griggs M."/>
            <person name="Abernathy B."/>
            <person name="Du J."/>
            <person name="Tian Z."/>
            <person name="Zhu L."/>
            <person name="Gill N."/>
            <person name="Joshi T."/>
            <person name="Libault M."/>
            <person name="Sethuraman A."/>
            <person name="Zhang X.-C."/>
            <person name="Shinozaki K."/>
            <person name="Nguyen H.T."/>
            <person name="Wing R.A."/>
            <person name="Cregan P."/>
            <person name="Specht J."/>
            <person name="Grimwood J."/>
            <person name="Rokhsar D."/>
            <person name="Stacey G."/>
            <person name="Shoemaker R.C."/>
            <person name="Jackson S.A."/>
        </authorList>
    </citation>
    <scope>NUCLEOTIDE SEQUENCE</scope>
    <source>
        <strain evidence="13">cv. Williams 82</strain>
        <tissue evidence="12">Callus</tissue>
    </source>
</reference>
<comment type="catalytic activity">
    <reaction evidence="7">
        <text>L-threonyl-[protein] + ATP = O-phospho-L-threonyl-[protein] + ADP + H(+)</text>
        <dbReference type="Rhea" id="RHEA:46608"/>
        <dbReference type="Rhea" id="RHEA-COMP:11060"/>
        <dbReference type="Rhea" id="RHEA-COMP:11605"/>
        <dbReference type="ChEBI" id="CHEBI:15378"/>
        <dbReference type="ChEBI" id="CHEBI:30013"/>
        <dbReference type="ChEBI" id="CHEBI:30616"/>
        <dbReference type="ChEBI" id="CHEBI:61977"/>
        <dbReference type="ChEBI" id="CHEBI:456216"/>
        <dbReference type="EC" id="2.7.11.1"/>
    </reaction>
</comment>
<dbReference type="PROSITE" id="PS50948">
    <property type="entry name" value="PAN"/>
    <property type="match status" value="1"/>
</dbReference>
<dbReference type="SUPFAM" id="SSF56112">
    <property type="entry name" value="Protein kinase-like (PK-like)"/>
    <property type="match status" value="1"/>
</dbReference>
<dbReference type="EMBL" id="CM000845">
    <property type="protein sequence ID" value="KRH25980.1"/>
    <property type="molecule type" value="Genomic_DNA"/>
</dbReference>
<dbReference type="FunFam" id="1.10.510.10:FF:001023">
    <property type="entry name" value="Os07g0541700 protein"/>
    <property type="match status" value="1"/>
</dbReference>
<feature type="domain" description="Protein kinase" evidence="10">
    <location>
        <begin position="83"/>
        <end position="383"/>
    </location>
</feature>
<evidence type="ECO:0000313" key="14">
    <source>
        <dbReference type="Proteomes" id="UP000008827"/>
    </source>
</evidence>
<comment type="catalytic activity">
    <reaction evidence="8">
        <text>L-seryl-[protein] + ATP = O-phospho-L-seryl-[protein] + ADP + H(+)</text>
        <dbReference type="Rhea" id="RHEA:17989"/>
        <dbReference type="Rhea" id="RHEA-COMP:9863"/>
        <dbReference type="Rhea" id="RHEA-COMP:11604"/>
        <dbReference type="ChEBI" id="CHEBI:15378"/>
        <dbReference type="ChEBI" id="CHEBI:29999"/>
        <dbReference type="ChEBI" id="CHEBI:30616"/>
        <dbReference type="ChEBI" id="CHEBI:83421"/>
        <dbReference type="ChEBI" id="CHEBI:456216"/>
        <dbReference type="EC" id="2.7.11.1"/>
    </reaction>
</comment>
<evidence type="ECO:0000259" key="11">
    <source>
        <dbReference type="PROSITE" id="PS50948"/>
    </source>
</evidence>
<evidence type="ECO:0000256" key="9">
    <source>
        <dbReference type="SAM" id="Phobius"/>
    </source>
</evidence>
<accession>A0A0R0H539</accession>
<dbReference type="Pfam" id="PF08276">
    <property type="entry name" value="PAN_2"/>
    <property type="match status" value="1"/>
</dbReference>
<dbReference type="InterPro" id="IPR003609">
    <property type="entry name" value="Pan_app"/>
</dbReference>
<keyword evidence="14" id="KW-1185">Reference proteome</keyword>
<evidence type="ECO:0000256" key="4">
    <source>
        <dbReference type="ARBA" id="ARBA00022741"/>
    </source>
</evidence>
<evidence type="ECO:0000313" key="12">
    <source>
        <dbReference type="EMBL" id="KRH25980.1"/>
    </source>
</evidence>